<keyword evidence="1" id="KW-0812">Transmembrane</keyword>
<keyword evidence="1" id="KW-1133">Transmembrane helix</keyword>
<feature type="transmembrane region" description="Helical" evidence="1">
    <location>
        <begin position="134"/>
        <end position="156"/>
    </location>
</feature>
<comment type="caution">
    <text evidence="2">The sequence shown here is derived from an EMBL/GenBank/DDBJ whole genome shotgun (WGS) entry which is preliminary data.</text>
</comment>
<reference evidence="2 3" key="1">
    <citation type="submission" date="2020-03" db="EMBL/GenBank/DDBJ databases">
        <title>Soil Listeria distribution.</title>
        <authorList>
            <person name="Liao J."/>
            <person name="Wiedmann M."/>
        </authorList>
    </citation>
    <scope>NUCLEOTIDE SEQUENCE [LARGE SCALE GENOMIC DNA]</scope>
    <source>
        <strain evidence="2 3">FSL L7-1523</strain>
    </source>
</reference>
<evidence type="ECO:0000313" key="2">
    <source>
        <dbReference type="EMBL" id="MBC1501242.1"/>
    </source>
</evidence>
<gene>
    <name evidence="2" type="ORF">HB943_11570</name>
</gene>
<dbReference type="RefSeq" id="WP_185426524.1">
    <property type="nucleotide sequence ID" value="NZ_JAARRL010000019.1"/>
</dbReference>
<evidence type="ECO:0000313" key="3">
    <source>
        <dbReference type="Proteomes" id="UP000564536"/>
    </source>
</evidence>
<feature type="transmembrane region" description="Helical" evidence="1">
    <location>
        <begin position="64"/>
        <end position="84"/>
    </location>
</feature>
<feature type="transmembrane region" description="Helical" evidence="1">
    <location>
        <begin position="34"/>
        <end position="52"/>
    </location>
</feature>
<feature type="transmembrane region" description="Helical" evidence="1">
    <location>
        <begin position="177"/>
        <end position="193"/>
    </location>
</feature>
<organism evidence="2 3">
    <name type="scientific">Listeria weihenstephanensis</name>
    <dbReference type="NCBI Taxonomy" id="1006155"/>
    <lineage>
        <taxon>Bacteria</taxon>
        <taxon>Bacillati</taxon>
        <taxon>Bacillota</taxon>
        <taxon>Bacilli</taxon>
        <taxon>Bacillales</taxon>
        <taxon>Listeriaceae</taxon>
        <taxon>Listeria</taxon>
    </lineage>
</organism>
<accession>A0A841Z9H2</accession>
<feature type="transmembrane region" description="Helical" evidence="1">
    <location>
        <begin position="199"/>
        <end position="220"/>
    </location>
</feature>
<keyword evidence="1" id="KW-0472">Membrane</keyword>
<dbReference type="Proteomes" id="UP000564536">
    <property type="component" value="Unassembled WGS sequence"/>
</dbReference>
<dbReference type="EMBL" id="JAARRL010000019">
    <property type="protein sequence ID" value="MBC1501242.1"/>
    <property type="molecule type" value="Genomic_DNA"/>
</dbReference>
<sequence>MNKNEIQESEYIKDGYEILYGKLALIPMKGVQKLFYGLAVMAILFSLIPFVVPNPNHKLLPEILTIFIYGNAIITVIFSVISCVRMKAIYQTPQPWKYGLEVSIYFYLVMFLWSFSGMFVALKMSVNLYNSSFVLPIIAGVFWLLSVTAYSIFFIYRGRKKRSGVRKQPKMGNIGKLQALGGVVGGLVVFLYSPQIETLGYIAFLLLPIMLSITFVALIFDLFCLRYKKGIDFDAYYAVIDGINPEKKYPPNYGEKKKKRK</sequence>
<evidence type="ECO:0000256" key="1">
    <source>
        <dbReference type="SAM" id="Phobius"/>
    </source>
</evidence>
<name>A0A841Z9H2_9LIST</name>
<protein>
    <submittedName>
        <fullName evidence="2">Uncharacterized protein</fullName>
    </submittedName>
</protein>
<dbReference type="AlphaFoldDB" id="A0A841Z9H2"/>
<proteinExistence type="predicted"/>
<feature type="transmembrane region" description="Helical" evidence="1">
    <location>
        <begin position="104"/>
        <end position="122"/>
    </location>
</feature>